<evidence type="ECO:0000313" key="2">
    <source>
        <dbReference type="EMBL" id="RRT40432.1"/>
    </source>
</evidence>
<sequence length="160" mass="18213">MSPRARRKPVGEESSAGEESHEEPGKIMYLPLFSHFFFPLFLFLPQSITDGRNRSPMAKIDHHGRFRWYRPVAGGPCISIMSDWYSIAKDSMIIKNESLTNNGKGMAKRPDGNAEEHHATMKDINLDFQKKITLHKEVRSLIDANNEIATSDVEFPRLIA</sequence>
<evidence type="ECO:0000256" key="1">
    <source>
        <dbReference type="SAM" id="MobiDB-lite"/>
    </source>
</evidence>
<dbReference type="AlphaFoldDB" id="A0A426XLV8"/>
<protein>
    <submittedName>
        <fullName evidence="2">Uncharacterized protein</fullName>
    </submittedName>
</protein>
<gene>
    <name evidence="2" type="ORF">B296_00051665</name>
</gene>
<feature type="non-terminal residue" evidence="2">
    <location>
        <position position="160"/>
    </location>
</feature>
<organism evidence="2 3">
    <name type="scientific">Ensete ventricosum</name>
    <name type="common">Abyssinian banana</name>
    <name type="synonym">Musa ensete</name>
    <dbReference type="NCBI Taxonomy" id="4639"/>
    <lineage>
        <taxon>Eukaryota</taxon>
        <taxon>Viridiplantae</taxon>
        <taxon>Streptophyta</taxon>
        <taxon>Embryophyta</taxon>
        <taxon>Tracheophyta</taxon>
        <taxon>Spermatophyta</taxon>
        <taxon>Magnoliopsida</taxon>
        <taxon>Liliopsida</taxon>
        <taxon>Zingiberales</taxon>
        <taxon>Musaceae</taxon>
        <taxon>Ensete</taxon>
    </lineage>
</organism>
<comment type="caution">
    <text evidence="2">The sequence shown here is derived from an EMBL/GenBank/DDBJ whole genome shotgun (WGS) entry which is preliminary data.</text>
</comment>
<feature type="region of interest" description="Disordered" evidence="1">
    <location>
        <begin position="1"/>
        <end position="22"/>
    </location>
</feature>
<reference evidence="2 3" key="1">
    <citation type="journal article" date="2014" name="Agronomy (Basel)">
        <title>A Draft Genome Sequence for Ensete ventricosum, the Drought-Tolerant Tree Against Hunger.</title>
        <authorList>
            <person name="Harrison J."/>
            <person name="Moore K.A."/>
            <person name="Paszkiewicz K."/>
            <person name="Jones T."/>
            <person name="Grant M."/>
            <person name="Ambacheew D."/>
            <person name="Muzemil S."/>
            <person name="Studholme D.J."/>
        </authorList>
    </citation>
    <scope>NUCLEOTIDE SEQUENCE [LARGE SCALE GENOMIC DNA]</scope>
</reference>
<dbReference type="Proteomes" id="UP000287651">
    <property type="component" value="Unassembled WGS sequence"/>
</dbReference>
<name>A0A426XLV8_ENSVE</name>
<accession>A0A426XLV8</accession>
<evidence type="ECO:0000313" key="3">
    <source>
        <dbReference type="Proteomes" id="UP000287651"/>
    </source>
</evidence>
<dbReference type="EMBL" id="AMZH03019386">
    <property type="protein sequence ID" value="RRT40432.1"/>
    <property type="molecule type" value="Genomic_DNA"/>
</dbReference>
<proteinExistence type="predicted"/>